<dbReference type="InterPro" id="IPR012349">
    <property type="entry name" value="Split_barrel_FMN-bd"/>
</dbReference>
<organism evidence="3 4">
    <name type="scientific">Roseinatronobacter alkalisoli</name>
    <dbReference type="NCBI Taxonomy" id="3028235"/>
    <lineage>
        <taxon>Bacteria</taxon>
        <taxon>Pseudomonadati</taxon>
        <taxon>Pseudomonadota</taxon>
        <taxon>Alphaproteobacteria</taxon>
        <taxon>Rhodobacterales</taxon>
        <taxon>Paracoccaceae</taxon>
        <taxon>Roseinatronobacter</taxon>
    </lineage>
</organism>
<dbReference type="PANTHER" id="PTHR30466:SF1">
    <property type="entry name" value="FMN REDUCTASE (NADH) RUTF"/>
    <property type="match status" value="1"/>
</dbReference>
<keyword evidence="1" id="KW-0560">Oxidoreductase</keyword>
<dbReference type="EMBL" id="JAQZSM010000008">
    <property type="protein sequence ID" value="MDD7971599.1"/>
    <property type="molecule type" value="Genomic_DNA"/>
</dbReference>
<gene>
    <name evidence="3" type="ORF">PUT78_10830</name>
</gene>
<dbReference type="InterPro" id="IPR050268">
    <property type="entry name" value="NADH-dep_flavin_reductase"/>
</dbReference>
<dbReference type="Proteomes" id="UP001431784">
    <property type="component" value="Unassembled WGS sequence"/>
</dbReference>
<dbReference type="InterPro" id="IPR002563">
    <property type="entry name" value="Flavin_Rdtase-like_dom"/>
</dbReference>
<evidence type="ECO:0000256" key="1">
    <source>
        <dbReference type="ARBA" id="ARBA00023002"/>
    </source>
</evidence>
<evidence type="ECO:0000259" key="2">
    <source>
        <dbReference type="SMART" id="SM00903"/>
    </source>
</evidence>
<accession>A0ABT5T9F8</accession>
<evidence type="ECO:0000313" key="3">
    <source>
        <dbReference type="EMBL" id="MDD7971599.1"/>
    </source>
</evidence>
<feature type="domain" description="Flavin reductase like" evidence="2">
    <location>
        <begin position="20"/>
        <end position="161"/>
    </location>
</feature>
<sequence length="166" mass="18125">MQDQGFIPDAANLRAFRDALGRFATGITLVTISTDNGPMGFIANSFSGLSLDPPLVLWSPARRSNRFAHFAKAPYFAIHVLQHDSLDWITRFSRDGAGFDGLNHDVTPEGSPVLNDALARFDCAQHQTHDGGDHLIIIGRVLRCHSRTGAPLVFSQGAYGSFIHHS</sequence>
<dbReference type="Pfam" id="PF01613">
    <property type="entry name" value="Flavin_Reduct"/>
    <property type="match status" value="1"/>
</dbReference>
<dbReference type="SMART" id="SM00903">
    <property type="entry name" value="Flavin_Reduct"/>
    <property type="match status" value="1"/>
</dbReference>
<keyword evidence="4" id="KW-1185">Reference proteome</keyword>
<comment type="caution">
    <text evidence="3">The sequence shown here is derived from an EMBL/GenBank/DDBJ whole genome shotgun (WGS) entry which is preliminary data.</text>
</comment>
<evidence type="ECO:0000313" key="4">
    <source>
        <dbReference type="Proteomes" id="UP001431784"/>
    </source>
</evidence>
<dbReference type="RefSeq" id="WP_274352325.1">
    <property type="nucleotide sequence ID" value="NZ_JAQZSM010000008.1"/>
</dbReference>
<name>A0ABT5T9F8_9RHOB</name>
<protein>
    <submittedName>
        <fullName evidence="3">Flavin reductase family protein</fullName>
    </submittedName>
</protein>
<dbReference type="SUPFAM" id="SSF50475">
    <property type="entry name" value="FMN-binding split barrel"/>
    <property type="match status" value="1"/>
</dbReference>
<reference evidence="3" key="1">
    <citation type="submission" date="2023-02" db="EMBL/GenBank/DDBJ databases">
        <title>Description of Roseinatronobacter alkalisoli sp. nov., an alkaliphilic bacerium isolated from soda soil.</title>
        <authorList>
            <person name="Wei W."/>
        </authorList>
    </citation>
    <scope>NUCLEOTIDE SEQUENCE</scope>
    <source>
        <strain evidence="3">HJB301</strain>
    </source>
</reference>
<proteinExistence type="predicted"/>
<dbReference type="Gene3D" id="2.30.110.10">
    <property type="entry name" value="Electron Transport, Fmn-binding Protein, Chain A"/>
    <property type="match status" value="1"/>
</dbReference>
<dbReference type="PANTHER" id="PTHR30466">
    <property type="entry name" value="FLAVIN REDUCTASE"/>
    <property type="match status" value="1"/>
</dbReference>